<keyword evidence="3" id="KW-0186">Copper</keyword>
<sequence length="669" mass="73979">MQYLNLTTYIMKNKFVQAILVIALGGALVTSCKPKSSGDAVSGDAAEKAYVAPGKYDEFYNFVSGGFSGQLSVYGLPSGRLFRVIPVFSVDPEKGWGYSEETKPMLNTSHGFVPWDDLHHTEMSQTNGEVDGRWVFGNANNTPRIARIDLKTFKTAEIIELPNSGGNHSSPFITENTEYVVAGTRFSVPADYSNGDVPINTYKENYKGHISFVSVDKKSGEMDLAFQIVTPGVNFDLSHAGKGKSHGWFFFSCYNTEQANTLLEVNASQKDKDFIMAVNWKKAEEYIKAGKGKKQKVKYAHNTWDEHTHSAKSVMKDEVLVLDASELKDICYMIPCPKSPHGCDVDPTGEFIVGSGKLAALIPVFSFDKLQAAIKGKKFEGNYGGIPVVKYEAALHGEVQKPGLGPLHTEFDGKGNAYTTFFVSSEVVKWDIKTLKVLDRVPTYYSVGHLCIPGGDSKKPFGKYLVAYNKITKDRYLPTGPELAQSAQIFDISGDKMKLILDFPTIGEPHYAQAAPADLIRNNGQLKFYKLDDNKHPYAAKGEKEAKVVREGNKVHVYMTSIRSHFAPDNIEGVFLGDEVYFHVTNLEQDWDVPHGFAVKGANNGELLIMPGETTTLKWVPDRVGTFPFYCTDFCSALHQEMQGYIRVSPKGSNVPLQFSLGTNLPATK</sequence>
<dbReference type="InterPro" id="IPR026468">
    <property type="entry name" value="Nitrous_oxide_Rdtase_Sec-dep"/>
</dbReference>
<keyword evidence="5" id="KW-1185">Reference proteome</keyword>
<evidence type="ECO:0000313" key="5">
    <source>
        <dbReference type="Proteomes" id="UP000315312"/>
    </source>
</evidence>
<dbReference type="SUPFAM" id="SSF50974">
    <property type="entry name" value="Nitrous oxide reductase, N-terminal domain"/>
    <property type="match status" value="1"/>
</dbReference>
<dbReference type="SUPFAM" id="SSF49503">
    <property type="entry name" value="Cupredoxins"/>
    <property type="match status" value="1"/>
</dbReference>
<dbReference type="Pfam" id="PF18764">
    <property type="entry name" value="nos_propeller"/>
    <property type="match status" value="1"/>
</dbReference>
<dbReference type="AlphaFoldDB" id="A0A562KS20"/>
<evidence type="ECO:0000256" key="3">
    <source>
        <dbReference type="ARBA" id="ARBA00023008"/>
    </source>
</evidence>
<evidence type="ECO:0000313" key="4">
    <source>
        <dbReference type="EMBL" id="TWH98210.1"/>
    </source>
</evidence>
<dbReference type="NCBIfam" id="TIGR04246">
    <property type="entry name" value="nitrous_NosZ_Gp"/>
    <property type="match status" value="1"/>
</dbReference>
<evidence type="ECO:0000256" key="1">
    <source>
        <dbReference type="ARBA" id="ARBA00004196"/>
    </source>
</evidence>
<dbReference type="PROSITE" id="PS00078">
    <property type="entry name" value="COX2"/>
    <property type="match status" value="1"/>
</dbReference>
<protein>
    <submittedName>
        <fullName evidence="4">Nitrous-oxide reductase</fullName>
    </submittedName>
</protein>
<dbReference type="InterPro" id="IPR015943">
    <property type="entry name" value="WD40/YVTN_repeat-like_dom_sf"/>
</dbReference>
<dbReference type="Gene3D" id="2.60.40.420">
    <property type="entry name" value="Cupredoxins - blue copper proteins"/>
    <property type="match status" value="1"/>
</dbReference>
<dbReference type="InterPro" id="IPR034205">
    <property type="entry name" value="N2OR_C"/>
</dbReference>
<comment type="caution">
    <text evidence="4">The sequence shown here is derived from an EMBL/GenBank/DDBJ whole genome shotgun (WGS) entry which is preliminary data.</text>
</comment>
<dbReference type="InterPro" id="IPR001505">
    <property type="entry name" value="Copper_CuA"/>
</dbReference>
<dbReference type="GO" id="GO:0005507">
    <property type="term" value="F:copper ion binding"/>
    <property type="evidence" value="ECO:0007669"/>
    <property type="project" value="InterPro"/>
</dbReference>
<dbReference type="EMBL" id="VLKM01000001">
    <property type="protein sequence ID" value="TWH98210.1"/>
    <property type="molecule type" value="Genomic_DNA"/>
</dbReference>
<dbReference type="InterPro" id="IPR008972">
    <property type="entry name" value="Cupredoxin"/>
</dbReference>
<keyword evidence="2" id="KW-0479">Metal-binding</keyword>
<dbReference type="Proteomes" id="UP000315312">
    <property type="component" value="Unassembled WGS sequence"/>
</dbReference>
<dbReference type="Gene3D" id="2.130.10.10">
    <property type="entry name" value="YVTN repeat-like/Quinoprotein amine dehydrogenase"/>
    <property type="match status" value="1"/>
</dbReference>
<proteinExistence type="predicted"/>
<dbReference type="GO" id="GO:0030313">
    <property type="term" value="C:cell envelope"/>
    <property type="evidence" value="ECO:0007669"/>
    <property type="project" value="UniProtKB-SubCell"/>
</dbReference>
<comment type="subcellular location">
    <subcellularLocation>
        <location evidence="1">Cell envelope</location>
    </subcellularLocation>
</comment>
<dbReference type="CDD" id="cd04223">
    <property type="entry name" value="N2OR_C"/>
    <property type="match status" value="1"/>
</dbReference>
<dbReference type="InterPro" id="IPR041114">
    <property type="entry name" value="Nos_propeller"/>
</dbReference>
<gene>
    <name evidence="4" type="ORF">IP97_00156</name>
</gene>
<reference evidence="4 5" key="1">
    <citation type="journal article" date="2015" name="Stand. Genomic Sci.">
        <title>Genomic Encyclopedia of Bacterial and Archaeal Type Strains, Phase III: the genomes of soil and plant-associated and newly described type strains.</title>
        <authorList>
            <person name="Whitman W.B."/>
            <person name="Woyke T."/>
            <person name="Klenk H.P."/>
            <person name="Zhou Y."/>
            <person name="Lilburn T.G."/>
            <person name="Beck B.J."/>
            <person name="De Vos P."/>
            <person name="Vandamme P."/>
            <person name="Eisen J.A."/>
            <person name="Garrity G."/>
            <person name="Hugenholtz P."/>
            <person name="Kyrpides N.C."/>
        </authorList>
    </citation>
    <scope>NUCLEOTIDE SEQUENCE [LARGE SCALE GENOMIC DNA]</scope>
    <source>
        <strain evidence="4 5">CGMCC 1.6844</strain>
    </source>
</reference>
<name>A0A562KS20_9FLAO</name>
<dbReference type="InterPro" id="IPR011045">
    <property type="entry name" value="N2O_reductase_N"/>
</dbReference>
<dbReference type="PANTHER" id="PTHR42838:SF2">
    <property type="entry name" value="NITROUS-OXIDE REDUCTASE"/>
    <property type="match status" value="1"/>
</dbReference>
<accession>A0A562KS20</accession>
<evidence type="ECO:0000256" key="2">
    <source>
        <dbReference type="ARBA" id="ARBA00022723"/>
    </source>
</evidence>
<dbReference type="PANTHER" id="PTHR42838">
    <property type="entry name" value="CYTOCHROME C OXIDASE SUBUNIT II"/>
    <property type="match status" value="1"/>
</dbReference>
<organism evidence="4 5">
    <name type="scientific">Flavobacterium cheniae</name>
    <dbReference type="NCBI Taxonomy" id="295428"/>
    <lineage>
        <taxon>Bacteria</taxon>
        <taxon>Pseudomonadati</taxon>
        <taxon>Bacteroidota</taxon>
        <taxon>Flavobacteriia</taxon>
        <taxon>Flavobacteriales</taxon>
        <taxon>Flavobacteriaceae</taxon>
        <taxon>Flavobacterium</taxon>
    </lineage>
</organism>
<dbReference type="InterPro" id="IPR051403">
    <property type="entry name" value="NosZ/Cyto_c_oxidase_sub2"/>
</dbReference>